<keyword evidence="2" id="KW-0812">Transmembrane</keyword>
<dbReference type="Proteomes" id="UP000008022">
    <property type="component" value="Unassembled WGS sequence"/>
</dbReference>
<evidence type="ECO:0000313" key="3">
    <source>
        <dbReference type="EnsemblPlants" id="ORUFI04G18650.1"/>
    </source>
</evidence>
<reference evidence="4" key="1">
    <citation type="submission" date="2013-06" db="EMBL/GenBank/DDBJ databases">
        <authorList>
            <person name="Zhao Q."/>
        </authorList>
    </citation>
    <scope>NUCLEOTIDE SEQUENCE</scope>
    <source>
        <strain evidence="4">cv. W1943</strain>
    </source>
</reference>
<feature type="compositionally biased region" description="Basic residues" evidence="1">
    <location>
        <begin position="29"/>
        <end position="42"/>
    </location>
</feature>
<accession>A0A0E0PAZ0</accession>
<organism evidence="3 4">
    <name type="scientific">Oryza rufipogon</name>
    <name type="common">Brownbeard rice</name>
    <name type="synonym">Asian wild rice</name>
    <dbReference type="NCBI Taxonomy" id="4529"/>
    <lineage>
        <taxon>Eukaryota</taxon>
        <taxon>Viridiplantae</taxon>
        <taxon>Streptophyta</taxon>
        <taxon>Embryophyta</taxon>
        <taxon>Tracheophyta</taxon>
        <taxon>Spermatophyta</taxon>
        <taxon>Magnoliopsida</taxon>
        <taxon>Liliopsida</taxon>
        <taxon>Poales</taxon>
        <taxon>Poaceae</taxon>
        <taxon>BOP clade</taxon>
        <taxon>Oryzoideae</taxon>
        <taxon>Oryzeae</taxon>
        <taxon>Oryzinae</taxon>
        <taxon>Oryza</taxon>
    </lineage>
</organism>
<keyword evidence="4" id="KW-1185">Reference proteome</keyword>
<proteinExistence type="predicted"/>
<sequence>MASCGWMSHTPVEAVAAAGGKATSQRWRPPQKGRRGRRRRLPSARSSRERRPGRRGGGRWRREGDGPAAANGSGSKNLVFMCVPVFIFCVHVVFLK</sequence>
<feature type="transmembrane region" description="Helical" evidence="2">
    <location>
        <begin position="78"/>
        <end position="95"/>
    </location>
</feature>
<reference evidence="3" key="2">
    <citation type="submission" date="2015-06" db="UniProtKB">
        <authorList>
            <consortium name="EnsemblPlants"/>
        </authorList>
    </citation>
    <scope>IDENTIFICATION</scope>
</reference>
<dbReference type="Gramene" id="ORUFI04G18650.1">
    <property type="protein sequence ID" value="ORUFI04G18650.1"/>
    <property type="gene ID" value="ORUFI04G18650"/>
</dbReference>
<evidence type="ECO:0000256" key="1">
    <source>
        <dbReference type="SAM" id="MobiDB-lite"/>
    </source>
</evidence>
<keyword evidence="2" id="KW-1133">Transmembrane helix</keyword>
<dbReference type="HOGENOM" id="CLU_2363421_0_0_1"/>
<name>A0A0E0PAZ0_ORYRU</name>
<evidence type="ECO:0000256" key="2">
    <source>
        <dbReference type="SAM" id="Phobius"/>
    </source>
</evidence>
<evidence type="ECO:0000313" key="4">
    <source>
        <dbReference type="Proteomes" id="UP000008022"/>
    </source>
</evidence>
<dbReference type="AlphaFoldDB" id="A0A0E0PAZ0"/>
<feature type="region of interest" description="Disordered" evidence="1">
    <location>
        <begin position="16"/>
        <end position="75"/>
    </location>
</feature>
<dbReference type="EnsemblPlants" id="ORUFI04G18650.1">
    <property type="protein sequence ID" value="ORUFI04G18650.1"/>
    <property type="gene ID" value="ORUFI04G18650"/>
</dbReference>
<protein>
    <submittedName>
        <fullName evidence="3">Uncharacterized protein</fullName>
    </submittedName>
</protein>
<keyword evidence="2" id="KW-0472">Membrane</keyword>